<evidence type="ECO:0000256" key="10">
    <source>
        <dbReference type="ARBA" id="ARBA00049401"/>
    </source>
</evidence>
<comment type="caution">
    <text evidence="12">The sequence shown here is derived from an EMBL/GenBank/DDBJ whole genome shotgun (WGS) entry which is preliminary data.</text>
</comment>
<gene>
    <name evidence="12" type="ORF">GP644_03175</name>
</gene>
<evidence type="ECO:0000256" key="6">
    <source>
        <dbReference type="ARBA" id="ARBA00022741"/>
    </source>
</evidence>
<evidence type="ECO:0000256" key="5">
    <source>
        <dbReference type="ARBA" id="ARBA00022643"/>
    </source>
</evidence>
<evidence type="ECO:0000256" key="7">
    <source>
        <dbReference type="ARBA" id="ARBA00023002"/>
    </source>
</evidence>
<protein>
    <recommendedName>
        <fullName evidence="11">Nitronate monooxygenase</fullName>
    </recommendedName>
    <alternativeName>
        <fullName evidence="9">Propionate 3-nitronate monooxygenase</fullName>
    </alternativeName>
</protein>
<evidence type="ECO:0000256" key="2">
    <source>
        <dbReference type="ARBA" id="ARBA00009881"/>
    </source>
</evidence>
<comment type="catalytic activity">
    <reaction evidence="10">
        <text>3 propionate 3-nitronate + 3 O2 + H2O = 3 3-oxopropanoate + 2 nitrate + nitrite + H2O2 + 3 H(+)</text>
        <dbReference type="Rhea" id="RHEA:57332"/>
        <dbReference type="ChEBI" id="CHEBI:15377"/>
        <dbReference type="ChEBI" id="CHEBI:15378"/>
        <dbReference type="ChEBI" id="CHEBI:15379"/>
        <dbReference type="ChEBI" id="CHEBI:16240"/>
        <dbReference type="ChEBI" id="CHEBI:16301"/>
        <dbReference type="ChEBI" id="CHEBI:17632"/>
        <dbReference type="ChEBI" id="CHEBI:33190"/>
        <dbReference type="ChEBI" id="CHEBI:136067"/>
    </reaction>
</comment>
<dbReference type="GO" id="GO:0000166">
    <property type="term" value="F:nucleotide binding"/>
    <property type="evidence" value="ECO:0007669"/>
    <property type="project" value="UniProtKB-KW"/>
</dbReference>
<dbReference type="GO" id="GO:0009636">
    <property type="term" value="P:response to toxic substance"/>
    <property type="evidence" value="ECO:0007669"/>
    <property type="project" value="UniProtKB-KW"/>
</dbReference>
<evidence type="ECO:0000313" key="13">
    <source>
        <dbReference type="Proteomes" id="UP000441586"/>
    </source>
</evidence>
<keyword evidence="4" id="KW-0285">Flavoprotein</keyword>
<keyword evidence="8 12" id="KW-0503">Monooxygenase</keyword>
<reference evidence="12 13" key="1">
    <citation type="submission" date="2019-12" db="EMBL/GenBank/DDBJ databases">
        <authorList>
            <person name="Zhang Y.-J."/>
        </authorList>
    </citation>
    <scope>NUCLEOTIDE SEQUENCE [LARGE SCALE GENOMIC DNA]</scope>
    <source>
        <strain evidence="12 13">H18S-6</strain>
    </source>
</reference>
<proteinExistence type="inferred from homology"/>
<evidence type="ECO:0000256" key="3">
    <source>
        <dbReference type="ARBA" id="ARBA00022575"/>
    </source>
</evidence>
<accession>A0A6A4RLQ8</accession>
<keyword evidence="7" id="KW-0560">Oxidoreductase</keyword>
<evidence type="ECO:0000256" key="4">
    <source>
        <dbReference type="ARBA" id="ARBA00022630"/>
    </source>
</evidence>
<dbReference type="PANTHER" id="PTHR42747:SF3">
    <property type="entry name" value="NITRONATE MONOOXYGENASE-RELATED"/>
    <property type="match status" value="1"/>
</dbReference>
<dbReference type="FunFam" id="3.20.20.70:FF:000154">
    <property type="entry name" value="Probable nitronate monooxygenase"/>
    <property type="match status" value="1"/>
</dbReference>
<dbReference type="InterPro" id="IPR004136">
    <property type="entry name" value="NMO"/>
</dbReference>
<keyword evidence="6" id="KW-0547">Nucleotide-binding</keyword>
<name>A0A6A4RLQ8_9RHOB</name>
<sequence>MGAVHNELTKKIGLRWPIFQAPMAGVSTPAMAAAVSNAGGLGAVGIGAASVDQARAMIHEIRAATDKPFHVNVFCHPPAQADAEVEGAWLAKLAPLFERFSADPPVELHEIYKSFSADTDMQDMLVQERPAVVSFHFGLPPAAVISALHNAGVMLLASATSLAEGLQVQAAGIDGVVAQGWEAGGHRGVFDPEGADDRLPALELTETLVAALDIPVIAAGGLMDGADIAAALSVGASSAQLGTAFIGCPESLADAGYRTALHSDAAKDTMMLAQISGRAARCLANDFTVWAAQNGDIQVPDYPIAYDAGKALNAAAKAAGSTGFGAQWAGMGAPRARSMPAADLVADLAAEMQIAMAG</sequence>
<evidence type="ECO:0000313" key="12">
    <source>
        <dbReference type="EMBL" id="KAE9632789.1"/>
    </source>
</evidence>
<dbReference type="Pfam" id="PF03060">
    <property type="entry name" value="NMO"/>
    <property type="match status" value="1"/>
</dbReference>
<comment type="similarity">
    <text evidence="2">Belongs to the nitronate monooxygenase family. NMO class I subfamily.</text>
</comment>
<dbReference type="PANTHER" id="PTHR42747">
    <property type="entry name" value="NITRONATE MONOOXYGENASE-RELATED"/>
    <property type="match status" value="1"/>
</dbReference>
<dbReference type="Gene3D" id="3.20.20.70">
    <property type="entry name" value="Aldolase class I"/>
    <property type="match status" value="1"/>
</dbReference>
<dbReference type="CDD" id="cd04730">
    <property type="entry name" value="NPD_like"/>
    <property type="match status" value="1"/>
</dbReference>
<evidence type="ECO:0000256" key="1">
    <source>
        <dbReference type="ARBA" id="ARBA00001917"/>
    </source>
</evidence>
<dbReference type="RefSeq" id="WP_158976977.1">
    <property type="nucleotide sequence ID" value="NZ_WSFO01000001.1"/>
</dbReference>
<dbReference type="EMBL" id="WSFO01000001">
    <property type="protein sequence ID" value="KAE9632789.1"/>
    <property type="molecule type" value="Genomic_DNA"/>
</dbReference>
<dbReference type="GO" id="GO:0018580">
    <property type="term" value="F:nitronate monooxygenase activity"/>
    <property type="evidence" value="ECO:0007669"/>
    <property type="project" value="InterPro"/>
</dbReference>
<dbReference type="InterPro" id="IPR013785">
    <property type="entry name" value="Aldolase_TIM"/>
</dbReference>
<organism evidence="12 13">
    <name type="scientific">Parasedimentitalea maritima</name>
    <dbReference type="NCBI Taxonomy" id="2578117"/>
    <lineage>
        <taxon>Bacteria</taxon>
        <taxon>Pseudomonadati</taxon>
        <taxon>Pseudomonadota</taxon>
        <taxon>Alphaproteobacteria</taxon>
        <taxon>Rhodobacterales</taxon>
        <taxon>Paracoccaceae</taxon>
        <taxon>Parasedimentitalea</taxon>
    </lineage>
</organism>
<dbReference type="AlphaFoldDB" id="A0A6A4RLQ8"/>
<dbReference type="SUPFAM" id="SSF51412">
    <property type="entry name" value="Inosine monophosphate dehydrogenase (IMPDH)"/>
    <property type="match status" value="1"/>
</dbReference>
<evidence type="ECO:0000256" key="9">
    <source>
        <dbReference type="ARBA" id="ARBA00031155"/>
    </source>
</evidence>
<evidence type="ECO:0000256" key="11">
    <source>
        <dbReference type="ARBA" id="ARBA00067136"/>
    </source>
</evidence>
<keyword evidence="3" id="KW-0216">Detoxification</keyword>
<comment type="cofactor">
    <cofactor evidence="1">
        <name>FMN</name>
        <dbReference type="ChEBI" id="CHEBI:58210"/>
    </cofactor>
</comment>
<dbReference type="Proteomes" id="UP000441586">
    <property type="component" value="Unassembled WGS sequence"/>
</dbReference>
<keyword evidence="5" id="KW-0288">FMN</keyword>
<evidence type="ECO:0000256" key="8">
    <source>
        <dbReference type="ARBA" id="ARBA00023033"/>
    </source>
</evidence>